<dbReference type="STRING" id="158441.A0A226F6D0"/>
<dbReference type="OrthoDB" id="512616at2759"/>
<gene>
    <name evidence="8" type="ORF">Fcan01_00841</name>
</gene>
<dbReference type="Proteomes" id="UP000198287">
    <property type="component" value="Unassembled WGS sequence"/>
</dbReference>
<dbReference type="GO" id="GO:0005634">
    <property type="term" value="C:nucleus"/>
    <property type="evidence" value="ECO:0007669"/>
    <property type="project" value="TreeGrafter"/>
</dbReference>
<dbReference type="InterPro" id="IPR011011">
    <property type="entry name" value="Znf_FYVE_PHD"/>
</dbReference>
<dbReference type="Gene3D" id="3.30.40.10">
    <property type="entry name" value="Zinc/RING finger domain, C3HC4 (zinc finger)"/>
    <property type="match status" value="3"/>
</dbReference>
<evidence type="ECO:0000256" key="4">
    <source>
        <dbReference type="PROSITE-ProRule" id="PRU00175"/>
    </source>
</evidence>
<feature type="region of interest" description="Disordered" evidence="5">
    <location>
        <begin position="356"/>
        <end position="408"/>
    </location>
</feature>
<dbReference type="InterPro" id="IPR013083">
    <property type="entry name" value="Znf_RING/FYVE/PHD"/>
</dbReference>
<comment type="caution">
    <text evidence="8">The sequence shown here is derived from an EMBL/GenBank/DDBJ whole genome shotgun (WGS) entry which is preliminary data.</text>
</comment>
<dbReference type="GO" id="GO:0008270">
    <property type="term" value="F:zinc ion binding"/>
    <property type="evidence" value="ECO:0007669"/>
    <property type="project" value="UniProtKB-KW"/>
</dbReference>
<evidence type="ECO:0000313" key="9">
    <source>
        <dbReference type="Proteomes" id="UP000198287"/>
    </source>
</evidence>
<evidence type="ECO:0000256" key="5">
    <source>
        <dbReference type="SAM" id="MobiDB-lite"/>
    </source>
</evidence>
<dbReference type="PROSITE" id="PS51805">
    <property type="entry name" value="EPHD"/>
    <property type="match status" value="1"/>
</dbReference>
<feature type="domain" description="RING-type" evidence="6">
    <location>
        <begin position="144"/>
        <end position="192"/>
    </location>
</feature>
<evidence type="ECO:0000259" key="6">
    <source>
        <dbReference type="PROSITE" id="PS50089"/>
    </source>
</evidence>
<keyword evidence="2 4" id="KW-0863">Zinc-finger</keyword>
<evidence type="ECO:0000256" key="3">
    <source>
        <dbReference type="ARBA" id="ARBA00022833"/>
    </source>
</evidence>
<dbReference type="PANTHER" id="PTHR12420">
    <property type="entry name" value="PHD FINGER PROTEIN"/>
    <property type="match status" value="1"/>
</dbReference>
<dbReference type="Pfam" id="PF26054">
    <property type="entry name" value="PHD_G2E3"/>
    <property type="match status" value="1"/>
</dbReference>
<reference evidence="8 9" key="1">
    <citation type="submission" date="2015-12" db="EMBL/GenBank/DDBJ databases">
        <title>The genome of Folsomia candida.</title>
        <authorList>
            <person name="Faddeeva A."/>
            <person name="Derks M.F."/>
            <person name="Anvar Y."/>
            <person name="Smit S."/>
            <person name="Van Straalen N."/>
            <person name="Roelofs D."/>
        </authorList>
    </citation>
    <scope>NUCLEOTIDE SEQUENCE [LARGE SCALE GENOMIC DNA]</scope>
    <source>
        <strain evidence="8 9">VU population</strain>
        <tissue evidence="8">Whole body</tissue>
    </source>
</reference>
<evidence type="ECO:0000313" key="8">
    <source>
        <dbReference type="EMBL" id="OXA64761.1"/>
    </source>
</evidence>
<keyword evidence="1" id="KW-0479">Metal-binding</keyword>
<sequence>MRMHPNLVEITEPSPHRKCGFCHSEKINKLLFGPMYHLNGVTTHHFCLLFSSNGVQAGTDAQGILGFLIPDIKNEMKRGDELKCYFCDRTGATVKCCEPSCSAAYHYTCSLDQGVLYHFAYQFQSFCVFHRPPSFSGTRRRLSCPICFEPVEENFLFLPDCCKSYEAIGHRKCIMEAALHSGFYHLKCPNCRDNKEYINSLMLNGIYVPIKDAAWELEPDAYSELKLSYSVCDATPCLCPSGRKFVEKRGDWALLRCGACAAAAVHVGCGNLTKFTFRCETCVKVLNETEIIGNDDDDTEVIDPHHEMTDDDIGDNSYSIVAHHDSTNLIYDLDLDSMILENDDDYTTSDLNVDARSVQEQNEGRNRDCNDDDPDWICSATTSSQQEQPDNKATSNDDPSTKVTPTSQQWIDIDDDIEMKVVNFVPPPPRSPPLNFTRVPLSSALQRLLNDTSSSPGFQQTRLPEFPILPRDPNNLVRAPKPLNFDPDELITLD</sequence>
<feature type="compositionally biased region" description="Polar residues" evidence="5">
    <location>
        <begin position="379"/>
        <end position="408"/>
    </location>
</feature>
<dbReference type="InterPro" id="IPR051188">
    <property type="entry name" value="PHD-type_Zinc_Finger"/>
</dbReference>
<dbReference type="SMART" id="SM00249">
    <property type="entry name" value="PHD"/>
    <property type="match status" value="2"/>
</dbReference>
<accession>A0A226F6D0</accession>
<evidence type="ECO:0000259" key="7">
    <source>
        <dbReference type="PROSITE" id="PS51805"/>
    </source>
</evidence>
<dbReference type="OMA" id="QWIDIDD"/>
<dbReference type="Pfam" id="PF13771">
    <property type="entry name" value="zf-HC5HC2H"/>
    <property type="match status" value="1"/>
</dbReference>
<keyword evidence="3" id="KW-0862">Zinc</keyword>
<dbReference type="InterPro" id="IPR001965">
    <property type="entry name" value="Znf_PHD"/>
</dbReference>
<keyword evidence="9" id="KW-1185">Reference proteome</keyword>
<dbReference type="EMBL" id="LNIX01000001">
    <property type="protein sequence ID" value="OXA64761.1"/>
    <property type="molecule type" value="Genomic_DNA"/>
</dbReference>
<dbReference type="InterPro" id="IPR059102">
    <property type="entry name" value="PHD_PHF7/G2E3-like"/>
</dbReference>
<feature type="domain" description="PHD-type" evidence="7">
    <location>
        <begin position="16"/>
        <end position="131"/>
    </location>
</feature>
<dbReference type="PROSITE" id="PS50089">
    <property type="entry name" value="ZF_RING_2"/>
    <property type="match status" value="1"/>
</dbReference>
<evidence type="ECO:0000256" key="1">
    <source>
        <dbReference type="ARBA" id="ARBA00022723"/>
    </source>
</evidence>
<dbReference type="InterPro" id="IPR034732">
    <property type="entry name" value="EPHD"/>
</dbReference>
<dbReference type="PANTHER" id="PTHR12420:SF42">
    <property type="entry name" value="G2_M PHASE-SPECIFIC E3 UBIQUITIN-PROTEIN LIGASE"/>
    <property type="match status" value="1"/>
</dbReference>
<name>A0A226F6D0_FOLCA</name>
<evidence type="ECO:0000256" key="2">
    <source>
        <dbReference type="ARBA" id="ARBA00022771"/>
    </source>
</evidence>
<dbReference type="InterPro" id="IPR001841">
    <property type="entry name" value="Znf_RING"/>
</dbReference>
<organism evidence="8 9">
    <name type="scientific">Folsomia candida</name>
    <name type="common">Springtail</name>
    <dbReference type="NCBI Taxonomy" id="158441"/>
    <lineage>
        <taxon>Eukaryota</taxon>
        <taxon>Metazoa</taxon>
        <taxon>Ecdysozoa</taxon>
        <taxon>Arthropoda</taxon>
        <taxon>Hexapoda</taxon>
        <taxon>Collembola</taxon>
        <taxon>Entomobryomorpha</taxon>
        <taxon>Isotomoidea</taxon>
        <taxon>Isotomidae</taxon>
        <taxon>Proisotominae</taxon>
        <taxon>Folsomia</taxon>
    </lineage>
</organism>
<proteinExistence type="predicted"/>
<dbReference type="AlphaFoldDB" id="A0A226F6D0"/>
<protein>
    <submittedName>
        <fullName evidence="8">G2/M phase-specific E3 ubiquitin-protein ligase</fullName>
    </submittedName>
</protein>
<dbReference type="SUPFAM" id="SSF57903">
    <property type="entry name" value="FYVE/PHD zinc finger"/>
    <property type="match status" value="1"/>
</dbReference>